<evidence type="ECO:0000259" key="11">
    <source>
        <dbReference type="Pfam" id="PF05193"/>
    </source>
</evidence>
<dbReference type="AlphaFoldDB" id="X5CWY4"/>
<evidence type="ECO:0000256" key="1">
    <source>
        <dbReference type="ARBA" id="ARBA00001947"/>
    </source>
</evidence>
<keyword evidence="4" id="KW-0479">Metal-binding</keyword>
<comment type="subcellular location">
    <subcellularLocation>
        <location evidence="2">Mitochondrion</location>
    </subcellularLocation>
</comment>
<dbReference type="FunFam" id="3.30.830.10:FF:000002">
    <property type="entry name" value="Mitochondrial-processing peptidase subunit beta"/>
    <property type="match status" value="1"/>
</dbReference>
<dbReference type="PANTHER" id="PTHR11851">
    <property type="entry name" value="METALLOPROTEASE"/>
    <property type="match status" value="1"/>
</dbReference>
<dbReference type="SUPFAM" id="SSF63411">
    <property type="entry name" value="LuxS/MPP-like metallohydrolase"/>
    <property type="match status" value="2"/>
</dbReference>
<dbReference type="Pfam" id="PF05193">
    <property type="entry name" value="Peptidase_M16_C"/>
    <property type="match status" value="1"/>
</dbReference>
<dbReference type="EMBL" id="KF233714">
    <property type="protein sequence ID" value="AHW52391.1"/>
    <property type="molecule type" value="mRNA"/>
</dbReference>
<dbReference type="InterPro" id="IPR011249">
    <property type="entry name" value="Metalloenz_LuxS/M16"/>
</dbReference>
<keyword evidence="5" id="KW-0378">Hydrolase</keyword>
<evidence type="ECO:0000256" key="8">
    <source>
        <dbReference type="ARBA" id="ARBA00023128"/>
    </source>
</evidence>
<evidence type="ECO:0000256" key="6">
    <source>
        <dbReference type="ARBA" id="ARBA00022833"/>
    </source>
</evidence>
<protein>
    <submittedName>
        <fullName evidence="12">Ubiquinol:cytochrome c oxidoreductase 50 kDa core 1 subunit</fullName>
    </submittedName>
</protein>
<feature type="domain" description="Peptidase M16 N-terminal" evidence="10">
    <location>
        <begin position="37"/>
        <end position="183"/>
    </location>
</feature>
<evidence type="ECO:0000256" key="2">
    <source>
        <dbReference type="ARBA" id="ARBA00004173"/>
    </source>
</evidence>
<dbReference type="Gene3D" id="3.30.830.10">
    <property type="entry name" value="Metalloenzyme, LuxS/M16 peptidase-like"/>
    <property type="match status" value="2"/>
</dbReference>
<evidence type="ECO:0000256" key="5">
    <source>
        <dbReference type="ARBA" id="ARBA00022801"/>
    </source>
</evidence>
<dbReference type="InterPro" id="IPR050361">
    <property type="entry name" value="MPP/UQCRC_Complex"/>
</dbReference>
<dbReference type="GO" id="GO:0046872">
    <property type="term" value="F:metal ion binding"/>
    <property type="evidence" value="ECO:0007669"/>
    <property type="project" value="UniProtKB-KW"/>
</dbReference>
<keyword evidence="6" id="KW-0862">Zinc</keyword>
<keyword evidence="7" id="KW-0482">Metalloprotease</keyword>
<dbReference type="InterPro" id="IPR007863">
    <property type="entry name" value="Peptidase_M16_C"/>
</dbReference>
<evidence type="ECO:0000259" key="10">
    <source>
        <dbReference type="Pfam" id="PF00675"/>
    </source>
</evidence>
<keyword evidence="3" id="KW-0645">Protease</keyword>
<keyword evidence="8" id="KW-0496">Mitochondrion</keyword>
<name>X5CWY4_9EUKA</name>
<evidence type="ECO:0000256" key="4">
    <source>
        <dbReference type="ARBA" id="ARBA00022723"/>
    </source>
</evidence>
<accession>X5CWY4</accession>
<dbReference type="InterPro" id="IPR001431">
    <property type="entry name" value="Pept_M16_Zn_BS"/>
</dbReference>
<evidence type="ECO:0000256" key="7">
    <source>
        <dbReference type="ARBA" id="ARBA00023049"/>
    </source>
</evidence>
<evidence type="ECO:0000313" key="12">
    <source>
        <dbReference type="EMBL" id="AHW52391.1"/>
    </source>
</evidence>
<evidence type="ECO:0000256" key="9">
    <source>
        <dbReference type="RuleBase" id="RU004447"/>
    </source>
</evidence>
<evidence type="ECO:0000256" key="3">
    <source>
        <dbReference type="ARBA" id="ARBA00022670"/>
    </source>
</evidence>
<comment type="similarity">
    <text evidence="9">Belongs to the peptidase M16 family.</text>
</comment>
<dbReference type="PANTHER" id="PTHR11851:SF149">
    <property type="entry name" value="GH01077P"/>
    <property type="match status" value="1"/>
</dbReference>
<comment type="cofactor">
    <cofactor evidence="1">
        <name>Zn(2+)</name>
        <dbReference type="ChEBI" id="CHEBI:29105"/>
    </cofactor>
</comment>
<dbReference type="GO" id="GO:0006508">
    <property type="term" value="P:proteolysis"/>
    <property type="evidence" value="ECO:0007669"/>
    <property type="project" value="UniProtKB-KW"/>
</dbReference>
<proteinExistence type="evidence at transcript level"/>
<organism evidence="12">
    <name type="scientific">Tisochrysis lutea</name>
    <dbReference type="NCBI Taxonomy" id="1321669"/>
    <lineage>
        <taxon>Eukaryota</taxon>
        <taxon>Haptista</taxon>
        <taxon>Haptophyta</taxon>
        <taxon>Prymnesiophyceae</taxon>
        <taxon>Isochrysidales</taxon>
        <taxon>Isochrysidaceae</taxon>
        <taxon>Tisochrysis</taxon>
    </lineage>
</organism>
<dbReference type="GO" id="GO:0005739">
    <property type="term" value="C:mitochondrion"/>
    <property type="evidence" value="ECO:0007669"/>
    <property type="project" value="UniProtKB-SubCell"/>
</dbReference>
<dbReference type="InterPro" id="IPR011765">
    <property type="entry name" value="Pept_M16_N"/>
</dbReference>
<feature type="domain" description="Peptidase M16 C-terminal" evidence="11">
    <location>
        <begin position="190"/>
        <end position="377"/>
    </location>
</feature>
<sequence>MLHARAALKGPASRRAFSSIAVAQQPTLLKTLPNQMRVATESTGGDSATVGVWIDTGSRYETEATNGVAHFLEHMAFKGTSKRSQTQLEMEVENMGAHLNAYTSREQTVYYAKVMKQDVPKAVELLSDILLNSTFSPDAVNREREVILREMEEVESQIEEVVFDRLHEVAYVGTPLARTILGPVENINTISPDDITRYIKTHYTAPRMVLAASGGVDHDQVVDLAGEYFGNVPTVAPPGYTFEDQASLFCGADVRDFKEDMPSAHFALSFEGLKWTDPDIYTLMLCQSLLGTYDAKNSGAAHATAPMVSQLAKYRVAQAVQPFCTCYNDTGLFGLYVTADLHTYDDYSTLFQILQDEMLALTMGVSDEDLARGKAQLKLNILKEMDGSSPSAEEMGRQLLTFGRRMNLAETLARIDNITTADVQRVADKVIWDQEVAFAAIGSNLKYIGDINSLRRGTYWNRI</sequence>
<reference evidence="12" key="1">
    <citation type="journal article" date="2014" name="J. Proteomics">
        <title>Comparative proteomics reveals proteins impacted by nitrogen deprivation in wild-type and high lipid-accumulating mutant strains of Tisochrysis lutea.</title>
        <authorList>
            <person name="Garnier M."/>
            <person name="Carrier G."/>
            <person name="Rogniaux H."/>
            <person name="Nicolau E."/>
            <person name="Bougaran G."/>
            <person name="Saint-Jean B."/>
            <person name="Cadoret J.P."/>
        </authorList>
    </citation>
    <scope>NUCLEOTIDE SEQUENCE</scope>
</reference>
<dbReference type="PROSITE" id="PS00143">
    <property type="entry name" value="INSULINASE"/>
    <property type="match status" value="1"/>
</dbReference>
<dbReference type="Pfam" id="PF00675">
    <property type="entry name" value="Peptidase_M16"/>
    <property type="match status" value="1"/>
</dbReference>
<dbReference type="GO" id="GO:0004222">
    <property type="term" value="F:metalloendopeptidase activity"/>
    <property type="evidence" value="ECO:0007669"/>
    <property type="project" value="InterPro"/>
</dbReference>